<dbReference type="PANTHER" id="PTHR43031">
    <property type="entry name" value="FAD-DEPENDENT OXIDOREDUCTASE"/>
    <property type="match status" value="1"/>
</dbReference>
<dbReference type="Gene3D" id="3.40.250.10">
    <property type="entry name" value="Rhodanese-like domain"/>
    <property type="match status" value="1"/>
</dbReference>
<dbReference type="Pfam" id="PF00581">
    <property type="entry name" value="Rhodanese"/>
    <property type="match status" value="1"/>
</dbReference>
<dbReference type="PANTHER" id="PTHR43031:SF18">
    <property type="entry name" value="RHODANESE-RELATED SULFURTRANSFERASES"/>
    <property type="match status" value="1"/>
</dbReference>
<keyword evidence="1" id="KW-0812">Transmembrane</keyword>
<dbReference type="EMBL" id="LUKY01000033">
    <property type="protein sequence ID" value="OIZ94373.1"/>
    <property type="molecule type" value="Genomic_DNA"/>
</dbReference>
<reference evidence="3 4" key="1">
    <citation type="submission" date="2016-03" db="EMBL/GenBank/DDBJ databases">
        <title>Comparative genomics of Rickettsiella.</title>
        <authorList>
            <person name="Chandler C."/>
            <person name="Wang Y."/>
        </authorList>
    </citation>
    <scope>NUCLEOTIDE SEQUENCE [LARGE SCALE GENOMIC DNA]</scope>
    <source>
        <strain evidence="3 4">RCFS May 2013</strain>
    </source>
</reference>
<feature type="domain" description="Rhodanese" evidence="2">
    <location>
        <begin position="50"/>
        <end position="140"/>
    </location>
</feature>
<keyword evidence="4" id="KW-1185">Reference proteome</keyword>
<keyword evidence="1" id="KW-0472">Membrane</keyword>
<dbReference type="InterPro" id="IPR036873">
    <property type="entry name" value="Rhodanese-like_dom_sf"/>
</dbReference>
<dbReference type="SUPFAM" id="SSF52821">
    <property type="entry name" value="Rhodanese/Cell cycle control phosphatase"/>
    <property type="match status" value="1"/>
</dbReference>
<evidence type="ECO:0000259" key="2">
    <source>
        <dbReference type="PROSITE" id="PS50206"/>
    </source>
</evidence>
<dbReference type="InterPro" id="IPR001763">
    <property type="entry name" value="Rhodanese-like_dom"/>
</dbReference>
<dbReference type="STRING" id="1225476.A1D18_05915"/>
<dbReference type="Proteomes" id="UP000183924">
    <property type="component" value="Unassembled WGS sequence"/>
</dbReference>
<dbReference type="CDD" id="cd00158">
    <property type="entry name" value="RHOD"/>
    <property type="match status" value="1"/>
</dbReference>
<dbReference type="RefSeq" id="WP_071662863.1">
    <property type="nucleotide sequence ID" value="NZ_LUKY01000033.1"/>
</dbReference>
<dbReference type="AlphaFoldDB" id="A0A1J8PH23"/>
<name>A0A1J8PH23_9COXI</name>
<dbReference type="OrthoDB" id="9808735at2"/>
<evidence type="ECO:0000313" key="3">
    <source>
        <dbReference type="EMBL" id="OIZ94373.1"/>
    </source>
</evidence>
<dbReference type="PROSITE" id="PS50206">
    <property type="entry name" value="RHODANESE_3"/>
    <property type="match status" value="1"/>
</dbReference>
<evidence type="ECO:0000313" key="4">
    <source>
        <dbReference type="Proteomes" id="UP000183924"/>
    </source>
</evidence>
<accession>A0A1J8PH23</accession>
<proteinExistence type="predicted"/>
<organism evidence="3 4">
    <name type="scientific">Candidatus Rickettsiella isopodorum</name>
    <dbReference type="NCBI Taxonomy" id="1225476"/>
    <lineage>
        <taxon>Bacteria</taxon>
        <taxon>Pseudomonadati</taxon>
        <taxon>Pseudomonadota</taxon>
        <taxon>Gammaproteobacteria</taxon>
        <taxon>Legionellales</taxon>
        <taxon>Coxiellaceae</taxon>
        <taxon>Rickettsiella</taxon>
    </lineage>
</organism>
<keyword evidence="1" id="KW-1133">Transmembrane helix</keyword>
<evidence type="ECO:0000256" key="1">
    <source>
        <dbReference type="SAM" id="Phobius"/>
    </source>
</evidence>
<sequence>MQQFIEFSLRHWELWLAFFIILILLLTFELHAKLTGTLPLTVQEAIFKINREDAIFLDVRDVLSFKKGHIAESINIPVSELKTKLNELDSYRERPIIINYSHGQSHHKIGRLLKNAGFTKCYHLKGGIVSWQNAALPVIKS</sequence>
<gene>
    <name evidence="3" type="ORF">A1D18_05915</name>
</gene>
<dbReference type="SMART" id="SM00450">
    <property type="entry name" value="RHOD"/>
    <property type="match status" value="1"/>
</dbReference>
<feature type="transmembrane region" description="Helical" evidence="1">
    <location>
        <begin position="12"/>
        <end position="32"/>
    </location>
</feature>
<dbReference type="InterPro" id="IPR050229">
    <property type="entry name" value="GlpE_sulfurtransferase"/>
</dbReference>
<comment type="caution">
    <text evidence="3">The sequence shown here is derived from an EMBL/GenBank/DDBJ whole genome shotgun (WGS) entry which is preliminary data.</text>
</comment>
<protein>
    <recommendedName>
        <fullName evidence="2">Rhodanese domain-containing protein</fullName>
    </recommendedName>
</protein>